<gene>
    <name evidence="1" type="ORF">FHE65_27600</name>
</gene>
<dbReference type="PANTHER" id="PTHR47756:SF2">
    <property type="entry name" value="BLL6612 PROTEIN"/>
    <property type="match status" value="1"/>
</dbReference>
<proteinExistence type="predicted"/>
<dbReference type="Proteomes" id="UP000306740">
    <property type="component" value="Unassembled WGS sequence"/>
</dbReference>
<name>A0A5C4MBV4_9ACTN</name>
<feature type="non-terminal residue" evidence="1">
    <location>
        <position position="1"/>
    </location>
</feature>
<dbReference type="PANTHER" id="PTHR47756">
    <property type="entry name" value="BLL6612 PROTEIN-RELATED"/>
    <property type="match status" value="1"/>
</dbReference>
<evidence type="ECO:0000313" key="2">
    <source>
        <dbReference type="Proteomes" id="UP000306740"/>
    </source>
</evidence>
<dbReference type="EMBL" id="VDFR01000154">
    <property type="protein sequence ID" value="TNC34601.1"/>
    <property type="molecule type" value="Genomic_DNA"/>
</dbReference>
<evidence type="ECO:0000313" key="1">
    <source>
        <dbReference type="EMBL" id="TNC34601.1"/>
    </source>
</evidence>
<dbReference type="AlphaFoldDB" id="A0A5C4MBV4"/>
<comment type="caution">
    <text evidence="1">The sequence shown here is derived from an EMBL/GenBank/DDBJ whole genome shotgun (WGS) entry which is preliminary data.</text>
</comment>
<protein>
    <submittedName>
        <fullName evidence="1">RNA polymerase subunit sigma-24</fullName>
    </submittedName>
</protein>
<sequence>SSVAATDWERIVMLYEALGRVAPSPVVELNRSVAVAMASGPAAGLRVVDDLASSGDLATSHLLPAVRAEMLARLGRHDEARAEYVRAIERCGNAAERAVLEDKADALG</sequence>
<reference evidence="1 2" key="1">
    <citation type="submission" date="2019-05" db="EMBL/GenBank/DDBJ databases">
        <title>Mumia sp. nov., isolated from the intestinal contents of plateau pika (Ochotona curzoniae) in the Qinghai-Tibet plateau of China.</title>
        <authorList>
            <person name="Tian Z."/>
        </authorList>
    </citation>
    <scope>NUCLEOTIDE SEQUENCE [LARGE SCALE GENOMIC DNA]</scope>
    <source>
        <strain evidence="2">527</strain>
    </source>
</reference>
<organism evidence="1 2">
    <name type="scientific">Mumia zhuanghuii</name>
    <dbReference type="NCBI Taxonomy" id="2585211"/>
    <lineage>
        <taxon>Bacteria</taxon>
        <taxon>Bacillati</taxon>
        <taxon>Actinomycetota</taxon>
        <taxon>Actinomycetes</taxon>
        <taxon>Propionibacteriales</taxon>
        <taxon>Nocardioidaceae</taxon>
        <taxon>Mumia</taxon>
    </lineage>
</organism>
<accession>A0A5C4MBV4</accession>